<evidence type="ECO:0000256" key="7">
    <source>
        <dbReference type="RuleBase" id="RU003435"/>
    </source>
</evidence>
<protein>
    <submittedName>
        <fullName evidence="10">Dipeptidyl carboxypeptidase II</fullName>
    </submittedName>
</protein>
<dbReference type="InterPro" id="IPR034005">
    <property type="entry name" value="M3A_DCP"/>
</dbReference>
<evidence type="ECO:0000313" key="11">
    <source>
        <dbReference type="Proteomes" id="UP000288405"/>
    </source>
</evidence>
<evidence type="ECO:0000256" key="6">
    <source>
        <dbReference type="ARBA" id="ARBA00023049"/>
    </source>
</evidence>
<keyword evidence="2 7" id="KW-0645">Protease</keyword>
<dbReference type="PROSITE" id="PS51257">
    <property type="entry name" value="PROKAR_LIPOPROTEIN"/>
    <property type="match status" value="1"/>
</dbReference>
<comment type="caution">
    <text evidence="10">The sequence shown here is derived from an EMBL/GenBank/DDBJ whole genome shotgun (WGS) entry which is preliminary data.</text>
</comment>
<feature type="signal peptide" evidence="8">
    <location>
        <begin position="1"/>
        <end position="18"/>
    </location>
</feature>
<feature type="domain" description="Peptidase M3A/M3B catalytic" evidence="9">
    <location>
        <begin position="268"/>
        <end position="714"/>
    </location>
</feature>
<evidence type="ECO:0000256" key="3">
    <source>
        <dbReference type="ARBA" id="ARBA00022723"/>
    </source>
</evidence>
<keyword evidence="6 7" id="KW-0482">Metalloprotease</keyword>
<evidence type="ECO:0000313" key="10">
    <source>
        <dbReference type="EMBL" id="RUO35798.1"/>
    </source>
</evidence>
<dbReference type="GO" id="GO:0006508">
    <property type="term" value="P:proteolysis"/>
    <property type="evidence" value="ECO:0007669"/>
    <property type="project" value="UniProtKB-KW"/>
</dbReference>
<dbReference type="Proteomes" id="UP000288405">
    <property type="component" value="Unassembled WGS sequence"/>
</dbReference>
<evidence type="ECO:0000256" key="2">
    <source>
        <dbReference type="ARBA" id="ARBA00022670"/>
    </source>
</evidence>
<evidence type="ECO:0000256" key="1">
    <source>
        <dbReference type="ARBA" id="ARBA00006040"/>
    </source>
</evidence>
<dbReference type="Gene3D" id="1.10.1370.10">
    <property type="entry name" value="Neurolysin, domain 3"/>
    <property type="match status" value="1"/>
</dbReference>
<dbReference type="InterPro" id="IPR001567">
    <property type="entry name" value="Pept_M3A_M3B_dom"/>
</dbReference>
<dbReference type="Pfam" id="PF01432">
    <property type="entry name" value="Peptidase_M3"/>
    <property type="match status" value="1"/>
</dbReference>
<keyword evidence="5 7" id="KW-0862">Zinc</keyword>
<dbReference type="PANTHER" id="PTHR43660">
    <property type="entry name" value="DIPEPTIDYL CARBOXYPEPTIDASE"/>
    <property type="match status" value="1"/>
</dbReference>
<dbReference type="Gene3D" id="3.40.390.10">
    <property type="entry name" value="Collagenase (Catalytic Domain)"/>
    <property type="match status" value="1"/>
</dbReference>
<keyword evidence="3 7" id="KW-0479">Metal-binding</keyword>
<dbReference type="AlphaFoldDB" id="A0A432WPX7"/>
<comment type="cofactor">
    <cofactor evidence="7">
        <name>Zn(2+)</name>
        <dbReference type="ChEBI" id="CHEBI:29105"/>
    </cofactor>
    <text evidence="7">Binds 1 zinc ion.</text>
</comment>
<dbReference type="SUPFAM" id="SSF55486">
    <property type="entry name" value="Metalloproteases ('zincins'), catalytic domain"/>
    <property type="match status" value="1"/>
</dbReference>
<dbReference type="GO" id="GO:0046872">
    <property type="term" value="F:metal ion binding"/>
    <property type="evidence" value="ECO:0007669"/>
    <property type="project" value="UniProtKB-UniRule"/>
</dbReference>
<evidence type="ECO:0000256" key="8">
    <source>
        <dbReference type="SAM" id="SignalP"/>
    </source>
</evidence>
<dbReference type="GO" id="GO:0005829">
    <property type="term" value="C:cytosol"/>
    <property type="evidence" value="ECO:0007669"/>
    <property type="project" value="TreeGrafter"/>
</dbReference>
<reference evidence="10 11" key="1">
    <citation type="journal article" date="2011" name="Front. Microbiol.">
        <title>Genomic signatures of strain selection and enhancement in Bacillus atrophaeus var. globigii, a historical biowarfare simulant.</title>
        <authorList>
            <person name="Gibbons H.S."/>
            <person name="Broomall S.M."/>
            <person name="McNew L.A."/>
            <person name="Daligault H."/>
            <person name="Chapman C."/>
            <person name="Bruce D."/>
            <person name="Karavis M."/>
            <person name="Krepps M."/>
            <person name="McGregor P.A."/>
            <person name="Hong C."/>
            <person name="Park K.H."/>
            <person name="Akmal A."/>
            <person name="Feldman A."/>
            <person name="Lin J.S."/>
            <person name="Chang W.E."/>
            <person name="Higgs B.W."/>
            <person name="Demirev P."/>
            <person name="Lindquist J."/>
            <person name="Liem A."/>
            <person name="Fochler E."/>
            <person name="Read T.D."/>
            <person name="Tapia R."/>
            <person name="Johnson S."/>
            <person name="Bishop-Lilly K.A."/>
            <person name="Detter C."/>
            <person name="Han C."/>
            <person name="Sozhamannan S."/>
            <person name="Rosenzweig C.N."/>
            <person name="Skowronski E.W."/>
        </authorList>
    </citation>
    <scope>NUCLEOTIDE SEQUENCE [LARGE SCALE GENOMIC DNA]</scope>
    <source>
        <strain evidence="10 11">GYP-17</strain>
    </source>
</reference>
<dbReference type="CDD" id="cd06456">
    <property type="entry name" value="M3A_DCP"/>
    <property type="match status" value="1"/>
</dbReference>
<dbReference type="Gene3D" id="1.20.1050.40">
    <property type="entry name" value="Endopeptidase. Chain P, domain 1"/>
    <property type="match status" value="1"/>
</dbReference>
<keyword evidence="8" id="KW-0732">Signal</keyword>
<organism evidence="10 11">
    <name type="scientific">Aliidiomarina sanyensis</name>
    <dbReference type="NCBI Taxonomy" id="1249555"/>
    <lineage>
        <taxon>Bacteria</taxon>
        <taxon>Pseudomonadati</taxon>
        <taxon>Pseudomonadota</taxon>
        <taxon>Gammaproteobacteria</taxon>
        <taxon>Alteromonadales</taxon>
        <taxon>Idiomarinaceae</taxon>
        <taxon>Aliidiomarina</taxon>
    </lineage>
</organism>
<accession>A0A432WPX7</accession>
<dbReference type="EMBL" id="PIPM01000002">
    <property type="protein sequence ID" value="RUO35798.1"/>
    <property type="molecule type" value="Genomic_DNA"/>
</dbReference>
<proteinExistence type="inferred from homology"/>
<dbReference type="InterPro" id="IPR024080">
    <property type="entry name" value="Neurolysin/TOP_N"/>
</dbReference>
<name>A0A432WPX7_9GAMM</name>
<dbReference type="GO" id="GO:0004180">
    <property type="term" value="F:carboxypeptidase activity"/>
    <property type="evidence" value="ECO:0007669"/>
    <property type="project" value="UniProtKB-KW"/>
</dbReference>
<gene>
    <name evidence="10" type="ORF">CWE11_03320</name>
</gene>
<evidence type="ECO:0000256" key="4">
    <source>
        <dbReference type="ARBA" id="ARBA00022801"/>
    </source>
</evidence>
<dbReference type="InterPro" id="IPR024077">
    <property type="entry name" value="Neurolysin/TOP_dom2"/>
</dbReference>
<dbReference type="InterPro" id="IPR045090">
    <property type="entry name" value="Pept_M3A_M3B"/>
</dbReference>
<dbReference type="InterPro" id="IPR024079">
    <property type="entry name" value="MetalloPept_cat_dom_sf"/>
</dbReference>
<sequence length="723" mass="81350">MRMKLIAAAIGLALTVTACSDAPVAPQSTQDEQTAIQLSADNPFYAPSPLQFQAPDFTRIRDEHYAPAFEAGKAQQAAEMQAIANNPEPPTFENTILAMETSGELLTRVSRVFFAMTSSTSNDAIRDLQAELAPKLSAHRDDIYLNPALFARVDALYEQRDTLGLDDESLRLLEVYHQRFVRAGANLTSEQMTQIRALNEEESSLTTQFARNVLEATRNAAVIIEDVEELDGMSESAIRAAANRANELGHEGKYALAITNTTRQDGLLASLHNRDVRQRVWEASSSRGFGVDEATDNRPIVSRLAQVRAERAAILGYNNYAEYALEERMIGTPERAYEMLLDMVPAVVEQVQQEKALLEAKIAELGHDHELAPWDWAYYAEKVRVSEYNLDESEIRPYFEFNRVLHDGMFYAMTRLYGITFEPRPDLPAYHDDVEVYEVFDKDGSSLGIFYADYFARDGKRGGAWMSSFVIQNHLNDERPVVFNVMNIPKAPEGEPTLLSYGFVSTMFHEVGHGVHGLFSDVTYPSLAGTAVPRDFVESPSNFHEDFAHDPQIISNYAKHYETGEPIPDELLERMLNALNFNQGFDTLEYMAAALLDLDWHMLSADEPLQDVESFERAALERHGVLFDAIPPRFRSTYFSHIFAGGYAAGYYSYMWSEMLAADAFAYLMAEGGIDGPVAQKYRDTILSRGGTKEALELYMDFRGQEYDTRHLLIRRGLLDSDD</sequence>
<keyword evidence="11" id="KW-1185">Reference proteome</keyword>
<keyword evidence="4 7" id="KW-0378">Hydrolase</keyword>
<feature type="chain" id="PRO_5019014616" evidence="8">
    <location>
        <begin position="19"/>
        <end position="723"/>
    </location>
</feature>
<dbReference type="GO" id="GO:0004222">
    <property type="term" value="F:metalloendopeptidase activity"/>
    <property type="evidence" value="ECO:0007669"/>
    <property type="project" value="InterPro"/>
</dbReference>
<dbReference type="OrthoDB" id="9773538at2"/>
<dbReference type="PANTHER" id="PTHR43660:SF1">
    <property type="entry name" value="DIPEPTIDYL CARBOXYPEPTIDASE"/>
    <property type="match status" value="1"/>
</dbReference>
<dbReference type="FunFam" id="3.40.390.10:FF:000009">
    <property type="entry name" value="Oligopeptidase A"/>
    <property type="match status" value="1"/>
</dbReference>
<keyword evidence="10" id="KW-0121">Carboxypeptidase</keyword>
<comment type="similarity">
    <text evidence="1 7">Belongs to the peptidase M3 family.</text>
</comment>
<evidence type="ECO:0000259" key="9">
    <source>
        <dbReference type="Pfam" id="PF01432"/>
    </source>
</evidence>
<dbReference type="RefSeq" id="WP_126776176.1">
    <property type="nucleotide sequence ID" value="NZ_PIPM01000002.1"/>
</dbReference>
<evidence type="ECO:0000256" key="5">
    <source>
        <dbReference type="ARBA" id="ARBA00022833"/>
    </source>
</evidence>